<protein>
    <submittedName>
        <fullName evidence="1">Uncharacterized protein</fullName>
    </submittedName>
</protein>
<proteinExistence type="predicted"/>
<accession>Q853S7</accession>
<organism evidence="1 2">
    <name type="scientific">Mycobacterium phage Omega</name>
    <name type="common">Mycobacteriophage Omega</name>
    <dbReference type="NCBI Taxonomy" id="2907835"/>
    <lineage>
        <taxon>Viruses</taxon>
        <taxon>Duplodnaviria</taxon>
        <taxon>Heunggongvirae</taxon>
        <taxon>Uroviricota</taxon>
        <taxon>Caudoviricetes</taxon>
        <taxon>Omegavirus</taxon>
        <taxon>Omegavirus omega</taxon>
    </lineage>
</organism>
<keyword evidence="2" id="KW-1185">Reference proteome</keyword>
<name>Q853S7_BPMOM</name>
<dbReference type="Proteomes" id="UP000000963">
    <property type="component" value="Segment"/>
</dbReference>
<dbReference type="KEGG" id="vg:1260003"/>
<dbReference type="RefSeq" id="NP_818509.1">
    <property type="nucleotide sequence ID" value="NC_004688.1"/>
</dbReference>
<organismHost>
    <name type="scientific">Mycolicibacterium smegmatis</name>
    <name type="common">Mycobacterium smegmatis</name>
    <dbReference type="NCBI Taxonomy" id="1772"/>
</organismHost>
<sequence>MNATKKVYQIYDQHTDAYTAWAANDEADAIAQYIAENPPDLTVEQVWPAEQVWPVYCEGDDTAKYPLEDWRQEVVNGDTQLGYAEWLAQRLSAHWWGL</sequence>
<evidence type="ECO:0000313" key="2">
    <source>
        <dbReference type="Proteomes" id="UP000000963"/>
    </source>
</evidence>
<evidence type="ECO:0000313" key="1">
    <source>
        <dbReference type="EMBL" id="AAN12881.1"/>
    </source>
</evidence>
<dbReference type="EMBL" id="AY129338">
    <property type="protein sequence ID" value="AAN12881.1"/>
    <property type="molecule type" value="Genomic_DNA"/>
</dbReference>
<reference evidence="1 2" key="1">
    <citation type="journal article" date="2003" name="Cell">
        <title>Origins of highly mosaic mycobacteriophage genomes.</title>
        <authorList>
            <person name="Pedulla M.L."/>
            <person name="Ford M.E."/>
            <person name="Houtz J.M."/>
            <person name="Karthikeyan T."/>
            <person name="Wadsworth C."/>
            <person name="Lewis J.A."/>
            <person name="Jacobs-Sera D."/>
            <person name="Falbo J."/>
            <person name="Gross J."/>
            <person name="Pannunzio N.R."/>
            <person name="Brucker W."/>
            <person name="Kumar V."/>
            <person name="Kandasamy J."/>
            <person name="Keenan L."/>
            <person name="Bardarov S."/>
            <person name="Kriakov J."/>
            <person name="Lawrence J.G."/>
            <person name="Jacobs W.R. Jr."/>
            <person name="Hendrix R.W."/>
            <person name="Hatfull G.F."/>
        </authorList>
    </citation>
    <scope>NUCLEOTIDE SEQUENCE</scope>
</reference>
<gene>
    <name evidence="1" type="primary">209</name>
    <name evidence="1" type="ORF">PBI_OMEGA_209</name>
</gene>